<evidence type="ECO:0000256" key="1">
    <source>
        <dbReference type="ARBA" id="ARBA00001164"/>
    </source>
</evidence>
<dbReference type="EC" id="5.3.1.24" evidence="3 9"/>
<dbReference type="UniPathway" id="UPA00035">
    <property type="reaction ID" value="UER00042"/>
</dbReference>
<dbReference type="InterPro" id="IPR011060">
    <property type="entry name" value="RibuloseP-bd_barrel"/>
</dbReference>
<dbReference type="InterPro" id="IPR044643">
    <property type="entry name" value="TrpF_fam"/>
</dbReference>
<gene>
    <name evidence="9" type="primary">trpF</name>
    <name evidence="11" type="ORF">PPSIR1_09136</name>
</gene>
<dbReference type="Pfam" id="PF00697">
    <property type="entry name" value="PRAI"/>
    <property type="match status" value="1"/>
</dbReference>
<evidence type="ECO:0000256" key="6">
    <source>
        <dbReference type="ARBA" id="ARBA00022822"/>
    </source>
</evidence>
<dbReference type="EMBL" id="ABCS01000032">
    <property type="protein sequence ID" value="EDM78332.1"/>
    <property type="molecule type" value="Genomic_DNA"/>
</dbReference>
<dbReference type="Gene3D" id="3.20.20.70">
    <property type="entry name" value="Aldolase class I"/>
    <property type="match status" value="1"/>
</dbReference>
<reference evidence="11 12" key="1">
    <citation type="submission" date="2007-06" db="EMBL/GenBank/DDBJ databases">
        <authorList>
            <person name="Shimkets L."/>
            <person name="Ferriera S."/>
            <person name="Johnson J."/>
            <person name="Kravitz S."/>
            <person name="Beeson K."/>
            <person name="Sutton G."/>
            <person name="Rogers Y.-H."/>
            <person name="Friedman R."/>
            <person name="Frazier M."/>
            <person name="Venter J.C."/>
        </authorList>
    </citation>
    <scope>NUCLEOTIDE SEQUENCE [LARGE SCALE GENOMIC DNA]</scope>
    <source>
        <strain evidence="11 12">SIR-1</strain>
    </source>
</reference>
<comment type="similarity">
    <text evidence="9">Belongs to the TrpF family.</text>
</comment>
<dbReference type="GO" id="GO:0000162">
    <property type="term" value="P:L-tryptophan biosynthetic process"/>
    <property type="evidence" value="ECO:0007669"/>
    <property type="project" value="UniProtKB-UniRule"/>
</dbReference>
<evidence type="ECO:0000256" key="3">
    <source>
        <dbReference type="ARBA" id="ARBA00012572"/>
    </source>
</evidence>
<dbReference type="Proteomes" id="UP000005801">
    <property type="component" value="Unassembled WGS sequence"/>
</dbReference>
<evidence type="ECO:0000256" key="2">
    <source>
        <dbReference type="ARBA" id="ARBA00004664"/>
    </source>
</evidence>
<dbReference type="HAMAP" id="MF_00135">
    <property type="entry name" value="PRAI"/>
    <property type="match status" value="1"/>
</dbReference>
<evidence type="ECO:0000256" key="8">
    <source>
        <dbReference type="ARBA" id="ARBA00023235"/>
    </source>
</evidence>
<protein>
    <recommendedName>
        <fullName evidence="4 9">N-(5'-phosphoribosyl)anthranilate isomerase</fullName>
        <shortName evidence="9">PRAI</shortName>
        <ecNumber evidence="3 9">5.3.1.24</ecNumber>
    </recommendedName>
</protein>
<keyword evidence="8 9" id="KW-0413">Isomerase</keyword>
<dbReference type="SUPFAM" id="SSF51366">
    <property type="entry name" value="Ribulose-phoshate binding barrel"/>
    <property type="match status" value="1"/>
</dbReference>
<evidence type="ECO:0000256" key="9">
    <source>
        <dbReference type="HAMAP-Rule" id="MF_00135"/>
    </source>
</evidence>
<comment type="caution">
    <text evidence="11">The sequence shown here is derived from an EMBL/GenBank/DDBJ whole genome shotgun (WGS) entry which is preliminary data.</text>
</comment>
<evidence type="ECO:0000313" key="11">
    <source>
        <dbReference type="EMBL" id="EDM78332.1"/>
    </source>
</evidence>
<dbReference type="OrthoDB" id="9796196at2"/>
<keyword evidence="5 9" id="KW-0028">Amino-acid biosynthesis</keyword>
<evidence type="ECO:0000313" key="12">
    <source>
        <dbReference type="Proteomes" id="UP000005801"/>
    </source>
</evidence>
<dbReference type="eggNOG" id="COG0135">
    <property type="taxonomic scope" value="Bacteria"/>
</dbReference>
<evidence type="ECO:0000256" key="7">
    <source>
        <dbReference type="ARBA" id="ARBA00023141"/>
    </source>
</evidence>
<keyword evidence="6 9" id="KW-0822">Tryptophan biosynthesis</keyword>
<dbReference type="InterPro" id="IPR001240">
    <property type="entry name" value="PRAI_dom"/>
</dbReference>
<dbReference type="PANTHER" id="PTHR42894">
    <property type="entry name" value="N-(5'-PHOSPHORIBOSYL)ANTHRANILATE ISOMERASE"/>
    <property type="match status" value="1"/>
</dbReference>
<dbReference type="RefSeq" id="WP_006972551.1">
    <property type="nucleotide sequence ID" value="NZ_ABCS01000032.1"/>
</dbReference>
<dbReference type="STRING" id="391625.PPSIR1_09136"/>
<feature type="domain" description="N-(5'phosphoribosyl) anthranilate isomerase (PRAI)" evidence="10">
    <location>
        <begin position="13"/>
        <end position="221"/>
    </location>
</feature>
<evidence type="ECO:0000256" key="4">
    <source>
        <dbReference type="ARBA" id="ARBA00022272"/>
    </source>
</evidence>
<dbReference type="InterPro" id="IPR013785">
    <property type="entry name" value="Aldolase_TIM"/>
</dbReference>
<keyword evidence="12" id="KW-1185">Reference proteome</keyword>
<comment type="catalytic activity">
    <reaction evidence="1 9">
        <text>N-(5-phospho-beta-D-ribosyl)anthranilate = 1-(2-carboxyphenylamino)-1-deoxy-D-ribulose 5-phosphate</text>
        <dbReference type="Rhea" id="RHEA:21540"/>
        <dbReference type="ChEBI" id="CHEBI:18277"/>
        <dbReference type="ChEBI" id="CHEBI:58613"/>
        <dbReference type="EC" id="5.3.1.24"/>
    </reaction>
</comment>
<dbReference type="AlphaFoldDB" id="A6G756"/>
<name>A6G756_9BACT</name>
<comment type="pathway">
    <text evidence="2 9">Amino-acid biosynthesis; L-tryptophan biosynthesis; L-tryptophan from chorismate: step 3/5.</text>
</comment>
<sequence length="237" mass="24825">MAASLAVAAPGLKVCGLTRAEDLRACAELGVDMVGLNFWPGSKRFLELDAGRRVLEQARGEHPAARFEPARVGVFVDAPLDAVAAHVEAWSLAAIQPHGDAPVEPYAALAQRLGVAWVWVIRGTPALERLRLPEPAPQLVLLDAAVPGYGGAGHRTDWDWAAQAVIALSPTPVWIAGGIHPGNVTEVLGQVRPAGVDLASGAELSGARQGEKDRAAIAALVRARDHARASLRGKPAD</sequence>
<evidence type="ECO:0000256" key="5">
    <source>
        <dbReference type="ARBA" id="ARBA00022605"/>
    </source>
</evidence>
<dbReference type="CDD" id="cd00405">
    <property type="entry name" value="PRAI"/>
    <property type="match status" value="1"/>
</dbReference>
<proteinExistence type="inferred from homology"/>
<keyword evidence="7 9" id="KW-0057">Aromatic amino acid biosynthesis</keyword>
<accession>A6G756</accession>
<organism evidence="11 12">
    <name type="scientific">Plesiocystis pacifica SIR-1</name>
    <dbReference type="NCBI Taxonomy" id="391625"/>
    <lineage>
        <taxon>Bacteria</taxon>
        <taxon>Pseudomonadati</taxon>
        <taxon>Myxococcota</taxon>
        <taxon>Polyangia</taxon>
        <taxon>Nannocystales</taxon>
        <taxon>Nannocystaceae</taxon>
        <taxon>Plesiocystis</taxon>
    </lineage>
</organism>
<evidence type="ECO:0000259" key="10">
    <source>
        <dbReference type="Pfam" id="PF00697"/>
    </source>
</evidence>
<dbReference type="GO" id="GO:0004640">
    <property type="term" value="F:phosphoribosylanthranilate isomerase activity"/>
    <property type="evidence" value="ECO:0007669"/>
    <property type="project" value="UniProtKB-UniRule"/>
</dbReference>
<dbReference type="PANTHER" id="PTHR42894:SF1">
    <property type="entry name" value="N-(5'-PHOSPHORIBOSYL)ANTHRANILATE ISOMERASE"/>
    <property type="match status" value="1"/>
</dbReference>